<reference evidence="1 2" key="1">
    <citation type="journal article" date="2013" name="PLoS Genet.">
        <title>The genome and development-dependent transcriptomes of Pyronema confluens: a window into fungal evolution.</title>
        <authorList>
            <person name="Traeger S."/>
            <person name="Altegoer F."/>
            <person name="Freitag M."/>
            <person name="Gabaldon T."/>
            <person name="Kempken F."/>
            <person name="Kumar A."/>
            <person name="Marcet-Houben M."/>
            <person name="Poggeler S."/>
            <person name="Stajich J.E."/>
            <person name="Nowrousian M."/>
        </authorList>
    </citation>
    <scope>NUCLEOTIDE SEQUENCE [LARGE SCALE GENOMIC DNA]</scope>
    <source>
        <strain evidence="2">CBS 100304</strain>
        <tissue evidence="1">Vegetative mycelium</tissue>
    </source>
</reference>
<evidence type="ECO:0000313" key="1">
    <source>
        <dbReference type="EMBL" id="CCX32232.1"/>
    </source>
</evidence>
<evidence type="ECO:0000313" key="2">
    <source>
        <dbReference type="Proteomes" id="UP000018144"/>
    </source>
</evidence>
<name>U4LKX6_PYROM</name>
<accession>U4LKX6</accession>
<dbReference type="Proteomes" id="UP000018144">
    <property type="component" value="Unassembled WGS sequence"/>
</dbReference>
<dbReference type="AlphaFoldDB" id="U4LKX6"/>
<dbReference type="EMBL" id="HF935734">
    <property type="protein sequence ID" value="CCX32232.1"/>
    <property type="molecule type" value="Genomic_DNA"/>
</dbReference>
<protein>
    <submittedName>
        <fullName evidence="1">Uncharacterized protein</fullName>
    </submittedName>
</protein>
<proteinExistence type="predicted"/>
<gene>
    <name evidence="1" type="ORF">PCON_12570</name>
</gene>
<keyword evidence="2" id="KW-1185">Reference proteome</keyword>
<organism evidence="1 2">
    <name type="scientific">Pyronema omphalodes (strain CBS 100304)</name>
    <name type="common">Pyronema confluens</name>
    <dbReference type="NCBI Taxonomy" id="1076935"/>
    <lineage>
        <taxon>Eukaryota</taxon>
        <taxon>Fungi</taxon>
        <taxon>Dikarya</taxon>
        <taxon>Ascomycota</taxon>
        <taxon>Pezizomycotina</taxon>
        <taxon>Pezizomycetes</taxon>
        <taxon>Pezizales</taxon>
        <taxon>Pyronemataceae</taxon>
        <taxon>Pyronema</taxon>
    </lineage>
</organism>
<sequence>MSLASFPSRRPRLMAF</sequence>